<comment type="subcellular location">
    <subcellularLocation>
        <location evidence="1 10">Cell membrane</location>
        <topology evidence="1 10">Multi-pass membrane protein</topology>
    </subcellularLocation>
</comment>
<dbReference type="GO" id="GO:0007165">
    <property type="term" value="P:signal transduction"/>
    <property type="evidence" value="ECO:0007669"/>
    <property type="project" value="UniProtKB-KW"/>
</dbReference>
<keyword evidence="3 10" id="KW-0716">Sensory transduction</keyword>
<evidence type="ECO:0000256" key="5">
    <source>
        <dbReference type="ARBA" id="ARBA00022725"/>
    </source>
</evidence>
<keyword evidence="9 10" id="KW-0807">Transducer</keyword>
<evidence type="ECO:0000256" key="10">
    <source>
        <dbReference type="RuleBase" id="RU351113"/>
    </source>
</evidence>
<evidence type="ECO:0000256" key="6">
    <source>
        <dbReference type="ARBA" id="ARBA00022989"/>
    </source>
</evidence>
<comment type="caution">
    <text evidence="10">Lacks conserved residue(s) required for the propagation of feature annotation.</text>
</comment>
<feature type="transmembrane region" description="Helical" evidence="10">
    <location>
        <begin position="298"/>
        <end position="317"/>
    </location>
</feature>
<evidence type="ECO:0000256" key="8">
    <source>
        <dbReference type="ARBA" id="ARBA00023170"/>
    </source>
</evidence>
<evidence type="ECO:0000313" key="11">
    <source>
        <dbReference type="EMBL" id="APZ81482.1"/>
    </source>
</evidence>
<feature type="transmembrane region" description="Helical" evidence="10">
    <location>
        <begin position="204"/>
        <end position="226"/>
    </location>
</feature>
<comment type="similarity">
    <text evidence="10">Belongs to the insect chemoreceptor superfamily. Heteromeric odorant receptor channel (TC 1.A.69) family.</text>
</comment>
<dbReference type="PANTHER" id="PTHR21137:SF35">
    <property type="entry name" value="ODORANT RECEPTOR 19A-RELATED"/>
    <property type="match status" value="1"/>
</dbReference>
<feature type="transmembrane region" description="Helical" evidence="10">
    <location>
        <begin position="265"/>
        <end position="286"/>
    </location>
</feature>
<sequence length="400" mass="46845">MSTVVLHNDIAAYINRMKSFTVWYGSSVSYGDSPYSRYKKFYSRIKWVLFLVLLFVNGFCLYLLDDFGLFDGNFIYWPICLELFVLTSIARFSGQQQEAITMSLNDCFLKNTEPWMRAIKDKYISGMWKFVNFFALYNNVTLFLYLFGPLVADTILHYGFDYLQKPFALPMPLSPIFKYEDSWNTVHYVVTIINFWATAEVVFVFQWFFANFSLLTTFFLTELIIFKHQVKSLNFERDDSLDQQVEDIVNKHNQIIEMSKDLKGYLGLSAAFVCFITSLALTFTAYTMYSSSDLPLRVTYGSGFLLYFLGALLFSTLGQKLENECDEVFKALYGLRWYRFTPNARKSLNMIMRQARYPITIDYHSRYKMNLSNFMQILRSSYSYFTLLQSMASKSSASRL</sequence>
<dbReference type="GO" id="GO:0005886">
    <property type="term" value="C:plasma membrane"/>
    <property type="evidence" value="ECO:0007669"/>
    <property type="project" value="UniProtKB-SubCell"/>
</dbReference>
<evidence type="ECO:0000256" key="9">
    <source>
        <dbReference type="ARBA" id="ARBA00023224"/>
    </source>
</evidence>
<dbReference type="EMBL" id="KU523660">
    <property type="protein sequence ID" value="APZ81482.1"/>
    <property type="molecule type" value="mRNA"/>
</dbReference>
<accession>A0A2I4PH62</accession>
<reference evidence="11" key="1">
    <citation type="submission" date="2016-01" db="EMBL/GenBank/DDBJ databases">
        <title>Candidate chemosensory genes identified in Adelphocoris lineolatus (Goeze) (Hemiptera: Miridae) by antennal transcriptome analysis.</title>
        <authorList>
            <person name="Xiao Y."/>
        </authorList>
    </citation>
    <scope>NUCLEOTIDE SEQUENCE</scope>
</reference>
<evidence type="ECO:0000256" key="1">
    <source>
        <dbReference type="ARBA" id="ARBA00004651"/>
    </source>
</evidence>
<keyword evidence="8 10" id="KW-0675">Receptor</keyword>
<dbReference type="InterPro" id="IPR004117">
    <property type="entry name" value="7tm6_olfct_rcpt"/>
</dbReference>
<name>A0A2I4PH62_ADELI</name>
<evidence type="ECO:0000256" key="4">
    <source>
        <dbReference type="ARBA" id="ARBA00022692"/>
    </source>
</evidence>
<keyword evidence="4 10" id="KW-0812">Transmembrane</keyword>
<evidence type="ECO:0000256" key="3">
    <source>
        <dbReference type="ARBA" id="ARBA00022606"/>
    </source>
</evidence>
<keyword evidence="2" id="KW-1003">Cell membrane</keyword>
<feature type="transmembrane region" description="Helical" evidence="10">
    <location>
        <begin position="47"/>
        <end position="64"/>
    </location>
</feature>
<feature type="transmembrane region" description="Helical" evidence="10">
    <location>
        <begin position="76"/>
        <end position="94"/>
    </location>
</feature>
<keyword evidence="7 10" id="KW-0472">Membrane</keyword>
<evidence type="ECO:0000256" key="7">
    <source>
        <dbReference type="ARBA" id="ARBA00023136"/>
    </source>
</evidence>
<protein>
    <recommendedName>
        <fullName evidence="10">Odorant receptor</fullName>
    </recommendedName>
</protein>
<dbReference type="Pfam" id="PF02949">
    <property type="entry name" value="7tm_6"/>
    <property type="match status" value="1"/>
</dbReference>
<dbReference type="GO" id="GO:0004984">
    <property type="term" value="F:olfactory receptor activity"/>
    <property type="evidence" value="ECO:0007669"/>
    <property type="project" value="InterPro"/>
</dbReference>
<keyword evidence="6 10" id="KW-1133">Transmembrane helix</keyword>
<evidence type="ECO:0000256" key="2">
    <source>
        <dbReference type="ARBA" id="ARBA00022475"/>
    </source>
</evidence>
<proteinExistence type="evidence at transcript level"/>
<dbReference type="AlphaFoldDB" id="A0A2I4PH62"/>
<dbReference type="GO" id="GO:0005549">
    <property type="term" value="F:odorant binding"/>
    <property type="evidence" value="ECO:0007669"/>
    <property type="project" value="InterPro"/>
</dbReference>
<keyword evidence="5 10" id="KW-0552">Olfaction</keyword>
<feature type="transmembrane region" description="Helical" evidence="10">
    <location>
        <begin position="130"/>
        <end position="152"/>
    </location>
</feature>
<organism evidence="11">
    <name type="scientific">Adelphocoris lineolatus</name>
    <name type="common">Alfalfa plant bug</name>
    <dbReference type="NCBI Taxonomy" id="236346"/>
    <lineage>
        <taxon>Eukaryota</taxon>
        <taxon>Metazoa</taxon>
        <taxon>Ecdysozoa</taxon>
        <taxon>Arthropoda</taxon>
        <taxon>Hexapoda</taxon>
        <taxon>Insecta</taxon>
        <taxon>Pterygota</taxon>
        <taxon>Neoptera</taxon>
        <taxon>Paraneoptera</taxon>
        <taxon>Hemiptera</taxon>
        <taxon>Heteroptera</taxon>
        <taxon>Panheteroptera</taxon>
        <taxon>Cimicomorpha</taxon>
        <taxon>Miridae</taxon>
        <taxon>Mirini</taxon>
        <taxon>Adelphocoris</taxon>
    </lineage>
</organism>
<dbReference type="PANTHER" id="PTHR21137">
    <property type="entry name" value="ODORANT RECEPTOR"/>
    <property type="match status" value="1"/>
</dbReference>